<evidence type="ECO:0000313" key="3">
    <source>
        <dbReference type="EMBL" id="WYY26258.1"/>
    </source>
</evidence>
<dbReference type="EMBL" id="CP146843">
    <property type="protein sequence ID" value="WYY26258.1"/>
    <property type="molecule type" value="Genomic_DNA"/>
</dbReference>
<keyword evidence="5" id="KW-1185">Reference proteome</keyword>
<evidence type="ECO:0000313" key="4">
    <source>
        <dbReference type="EMBL" id="WYY26459.1"/>
    </source>
</evidence>
<dbReference type="Proteomes" id="UP001484199">
    <property type="component" value="Chromosome"/>
</dbReference>
<protein>
    <submittedName>
        <fullName evidence="4">Uncharacterized protein</fullName>
    </submittedName>
</protein>
<dbReference type="EMBL" id="CP146843">
    <property type="protein sequence ID" value="WYY26252.1"/>
    <property type="molecule type" value="Genomic_DNA"/>
</dbReference>
<gene>
    <name evidence="1" type="ORF">AshY1_00670</name>
    <name evidence="2" type="ORF">AshY1_01030</name>
    <name evidence="3" type="ORF">AshY1_01100</name>
    <name evidence="4" type="ORF">AshY1_03450</name>
</gene>
<dbReference type="EMBL" id="CP146843">
    <property type="protein sequence ID" value="WYY26223.1"/>
    <property type="molecule type" value="Genomic_DNA"/>
</dbReference>
<organism evidence="4 5">
    <name type="scientific">Ash yellows phytoplasma</name>
    <dbReference type="NCBI Taxonomy" id="35780"/>
    <lineage>
        <taxon>Bacteria</taxon>
        <taxon>Bacillati</taxon>
        <taxon>Mycoplasmatota</taxon>
        <taxon>Mollicutes</taxon>
        <taxon>Acholeplasmatales</taxon>
        <taxon>Acholeplasmataceae</taxon>
        <taxon>Candidatus Phytoplasma</taxon>
        <taxon>16SrVII (Ash yellows group)</taxon>
    </lineage>
</organism>
<dbReference type="EMBL" id="CP146843">
    <property type="protein sequence ID" value="WYY26459.1"/>
    <property type="molecule type" value="Genomic_DNA"/>
</dbReference>
<reference evidence="4 5" key="1">
    <citation type="submission" date="2024-03" db="EMBL/GenBank/DDBJ databases">
        <title>The Complete Genome of 'Candidatus Phytoplasma fraxini' AshY1 from the Ash Yellows Group.</title>
        <authorList>
            <person name="Boehm J.W."/>
            <person name="Huettel B."/>
            <person name="Schneider B."/>
            <person name="Kube M."/>
        </authorList>
    </citation>
    <scope>NUCLEOTIDE SEQUENCE [LARGE SCALE GENOMIC DNA]</scope>
    <source>
        <strain evidence="4">AshY1</strain>
    </source>
</reference>
<name>A0ABZ2U835_ASHYP</name>
<evidence type="ECO:0000313" key="5">
    <source>
        <dbReference type="Proteomes" id="UP001484199"/>
    </source>
</evidence>
<sequence length="68" mass="8118">MNLNMATKYTFDLQKKILYLKEEPKVNTLVDLNQRLYQQVFGFTPQEDDLDNLIERTEKQLFGDNNFS</sequence>
<proteinExistence type="predicted"/>
<evidence type="ECO:0000313" key="2">
    <source>
        <dbReference type="EMBL" id="WYY26252.1"/>
    </source>
</evidence>
<accession>A0ABZ2U835</accession>
<evidence type="ECO:0000313" key="1">
    <source>
        <dbReference type="EMBL" id="WYY26223.1"/>
    </source>
</evidence>